<dbReference type="InterPro" id="IPR007403">
    <property type="entry name" value="DUF456"/>
</dbReference>
<dbReference type="PANTHER" id="PTHR39165:SF1">
    <property type="entry name" value="DUF456 DOMAIN-CONTAINING PROTEIN"/>
    <property type="match status" value="1"/>
</dbReference>
<keyword evidence="1" id="KW-0812">Transmembrane</keyword>
<keyword evidence="1" id="KW-1133">Transmembrane helix</keyword>
<feature type="transmembrane region" description="Helical" evidence="1">
    <location>
        <begin position="86"/>
        <end position="119"/>
    </location>
</feature>
<evidence type="ECO:0000256" key="1">
    <source>
        <dbReference type="SAM" id="Phobius"/>
    </source>
</evidence>
<evidence type="ECO:0000313" key="2">
    <source>
        <dbReference type="EMBL" id="MFC4136899.1"/>
    </source>
</evidence>
<dbReference type="Pfam" id="PF04306">
    <property type="entry name" value="DUF456"/>
    <property type="match status" value="1"/>
</dbReference>
<feature type="transmembrane region" description="Helical" evidence="1">
    <location>
        <begin position="139"/>
        <end position="161"/>
    </location>
</feature>
<keyword evidence="3" id="KW-1185">Reference proteome</keyword>
<organism evidence="2 3">
    <name type="scientific">Hamadaea flava</name>
    <dbReference type="NCBI Taxonomy" id="1742688"/>
    <lineage>
        <taxon>Bacteria</taxon>
        <taxon>Bacillati</taxon>
        <taxon>Actinomycetota</taxon>
        <taxon>Actinomycetes</taxon>
        <taxon>Micromonosporales</taxon>
        <taxon>Micromonosporaceae</taxon>
        <taxon>Hamadaea</taxon>
    </lineage>
</organism>
<name>A0ABV8M2R1_9ACTN</name>
<accession>A0ABV8M2R1</accession>
<feature type="transmembrane region" description="Helical" evidence="1">
    <location>
        <begin position="12"/>
        <end position="45"/>
    </location>
</feature>
<proteinExistence type="predicted"/>
<dbReference type="RefSeq" id="WP_253762072.1">
    <property type="nucleotide sequence ID" value="NZ_JAMZDZ010000001.1"/>
</dbReference>
<dbReference type="PANTHER" id="PTHR39165">
    <property type="entry name" value="IG HYPOTHETICAL 17883"/>
    <property type="match status" value="1"/>
</dbReference>
<comment type="caution">
    <text evidence="2">The sequence shown here is derived from an EMBL/GenBank/DDBJ whole genome shotgun (WGS) entry which is preliminary data.</text>
</comment>
<reference evidence="3" key="1">
    <citation type="journal article" date="2019" name="Int. J. Syst. Evol. Microbiol.">
        <title>The Global Catalogue of Microorganisms (GCM) 10K type strain sequencing project: providing services to taxonomists for standard genome sequencing and annotation.</title>
        <authorList>
            <consortium name="The Broad Institute Genomics Platform"/>
            <consortium name="The Broad Institute Genome Sequencing Center for Infectious Disease"/>
            <person name="Wu L."/>
            <person name="Ma J."/>
        </authorList>
    </citation>
    <scope>NUCLEOTIDE SEQUENCE [LARGE SCALE GENOMIC DNA]</scope>
    <source>
        <strain evidence="3">CGMCC 4.7289</strain>
    </source>
</reference>
<dbReference type="EMBL" id="JBHSAY010000035">
    <property type="protein sequence ID" value="MFC4136899.1"/>
    <property type="molecule type" value="Genomic_DNA"/>
</dbReference>
<keyword evidence="1" id="KW-0472">Membrane</keyword>
<dbReference type="Proteomes" id="UP001595816">
    <property type="component" value="Unassembled WGS sequence"/>
</dbReference>
<evidence type="ECO:0000313" key="3">
    <source>
        <dbReference type="Proteomes" id="UP001595816"/>
    </source>
</evidence>
<sequence>MDLTDTQSTLTLVCALAILIGTVGVVVPVVPGLVLSWAAVLVWALFSDAGWGRWLVLFIATFVALAGTAAKYAWPGRRLKQSGVPNWSLVAGGLLGIVGFFVVPVVGLPLGFVLGILLAEWVRQRDLKPAWAATWHAVKAVGLSMLIELAAALIIAVTWVVGAMAA</sequence>
<gene>
    <name evidence="2" type="ORF">ACFOZ4_40375</name>
</gene>
<feature type="transmembrane region" description="Helical" evidence="1">
    <location>
        <begin position="51"/>
        <end position="74"/>
    </location>
</feature>
<protein>
    <submittedName>
        <fullName evidence="2">DUF456 domain-containing protein</fullName>
    </submittedName>
</protein>